<dbReference type="AlphaFoldDB" id="A0A1G2KQ00"/>
<evidence type="ECO:0000313" key="2">
    <source>
        <dbReference type="Proteomes" id="UP000177811"/>
    </source>
</evidence>
<protein>
    <submittedName>
        <fullName evidence="1">Uncharacterized protein</fullName>
    </submittedName>
</protein>
<evidence type="ECO:0000313" key="1">
    <source>
        <dbReference type="EMBL" id="OHA01490.1"/>
    </source>
</evidence>
<accession>A0A1G2KQ00</accession>
<reference evidence="1 2" key="1">
    <citation type="journal article" date="2016" name="Nat. Commun.">
        <title>Thousands of microbial genomes shed light on interconnected biogeochemical processes in an aquifer system.</title>
        <authorList>
            <person name="Anantharaman K."/>
            <person name="Brown C.T."/>
            <person name="Hug L.A."/>
            <person name="Sharon I."/>
            <person name="Castelle C.J."/>
            <person name="Probst A.J."/>
            <person name="Thomas B.C."/>
            <person name="Singh A."/>
            <person name="Wilkins M.J."/>
            <person name="Karaoz U."/>
            <person name="Brodie E.L."/>
            <person name="Williams K.H."/>
            <person name="Hubbard S.S."/>
            <person name="Banfield J.F."/>
        </authorList>
    </citation>
    <scope>NUCLEOTIDE SEQUENCE [LARGE SCALE GENOMIC DNA]</scope>
</reference>
<gene>
    <name evidence="1" type="ORF">A3C16_05595</name>
</gene>
<name>A0A1G2KQ00_9BACT</name>
<dbReference type="EMBL" id="MHQL01000062">
    <property type="protein sequence ID" value="OHA01490.1"/>
    <property type="molecule type" value="Genomic_DNA"/>
</dbReference>
<organism evidence="1 2">
    <name type="scientific">Candidatus Sungbacteria bacterium RIFCSPHIGHO2_02_FULL_51_29</name>
    <dbReference type="NCBI Taxonomy" id="1802273"/>
    <lineage>
        <taxon>Bacteria</taxon>
        <taxon>Candidatus Sungiibacteriota</taxon>
    </lineage>
</organism>
<sequence length="159" mass="17176">MNTEKAFSLCLRAGECLQTIKFLAETGRAAEAKKLIPELADLRGAAREAGISIDFFERRTYVRNPHPEFPGHKPRATLGSSIGAWGEGHGYHFCVTVELIIDGTIPGGPQVIPGDIFVDSTKLHCGEDVMSWQSMIGADGVSRSASGWIFGIKNNEGDT</sequence>
<comment type="caution">
    <text evidence="1">The sequence shown here is derived from an EMBL/GenBank/DDBJ whole genome shotgun (WGS) entry which is preliminary data.</text>
</comment>
<dbReference type="Proteomes" id="UP000177811">
    <property type="component" value="Unassembled WGS sequence"/>
</dbReference>
<proteinExistence type="predicted"/>